<dbReference type="InParanoid" id="A0A0P0VDM0"/>
<name>A0A0P0VDM0_ORYSJ</name>
<evidence type="ECO:0000313" key="2">
    <source>
        <dbReference type="EMBL" id="BAS76482.1"/>
    </source>
</evidence>
<reference evidence="2 3" key="2">
    <citation type="journal article" date="2013" name="Plant Cell Physiol.">
        <title>Rice Annotation Project Database (RAP-DB): an integrative and interactive database for rice genomics.</title>
        <authorList>
            <person name="Sakai H."/>
            <person name="Lee S.S."/>
            <person name="Tanaka T."/>
            <person name="Numa H."/>
            <person name="Kim J."/>
            <person name="Kawahara Y."/>
            <person name="Wakimoto H."/>
            <person name="Yang C.C."/>
            <person name="Iwamoto M."/>
            <person name="Abe T."/>
            <person name="Yamada Y."/>
            <person name="Muto A."/>
            <person name="Inokuchi H."/>
            <person name="Ikemura T."/>
            <person name="Matsumoto T."/>
            <person name="Sasaki T."/>
            <person name="Itoh T."/>
        </authorList>
    </citation>
    <scope>NUCLEOTIDE SEQUENCE [LARGE SCALE GENOMIC DNA]</scope>
    <source>
        <strain evidence="3">cv. Nipponbare</strain>
    </source>
</reference>
<keyword evidence="1" id="KW-0812">Transmembrane</keyword>
<protein>
    <submittedName>
        <fullName evidence="2">Os01g0977250 protein</fullName>
    </submittedName>
</protein>
<evidence type="ECO:0000256" key="1">
    <source>
        <dbReference type="SAM" id="Phobius"/>
    </source>
</evidence>
<dbReference type="Gramene" id="Os01t0977250-01">
    <property type="protein sequence ID" value="Os01t0977250-01"/>
    <property type="gene ID" value="Os01g0977250"/>
</dbReference>
<reference evidence="3" key="1">
    <citation type="journal article" date="2005" name="Nature">
        <title>The map-based sequence of the rice genome.</title>
        <authorList>
            <consortium name="International rice genome sequencing project (IRGSP)"/>
            <person name="Matsumoto T."/>
            <person name="Wu J."/>
            <person name="Kanamori H."/>
            <person name="Katayose Y."/>
            <person name="Fujisawa M."/>
            <person name="Namiki N."/>
            <person name="Mizuno H."/>
            <person name="Yamamoto K."/>
            <person name="Antonio B.A."/>
            <person name="Baba T."/>
            <person name="Sakata K."/>
            <person name="Nagamura Y."/>
            <person name="Aoki H."/>
            <person name="Arikawa K."/>
            <person name="Arita K."/>
            <person name="Bito T."/>
            <person name="Chiden Y."/>
            <person name="Fujitsuka N."/>
            <person name="Fukunaka R."/>
            <person name="Hamada M."/>
            <person name="Harada C."/>
            <person name="Hayashi A."/>
            <person name="Hijishita S."/>
            <person name="Honda M."/>
            <person name="Hosokawa S."/>
            <person name="Ichikawa Y."/>
            <person name="Idonuma A."/>
            <person name="Iijima M."/>
            <person name="Ikeda M."/>
            <person name="Ikeno M."/>
            <person name="Ito K."/>
            <person name="Ito S."/>
            <person name="Ito T."/>
            <person name="Ito Y."/>
            <person name="Ito Y."/>
            <person name="Iwabuchi A."/>
            <person name="Kamiya K."/>
            <person name="Karasawa W."/>
            <person name="Kurita K."/>
            <person name="Katagiri S."/>
            <person name="Kikuta A."/>
            <person name="Kobayashi H."/>
            <person name="Kobayashi N."/>
            <person name="Machita K."/>
            <person name="Maehara T."/>
            <person name="Masukawa M."/>
            <person name="Mizubayashi T."/>
            <person name="Mukai Y."/>
            <person name="Nagasaki H."/>
            <person name="Nagata Y."/>
            <person name="Naito S."/>
            <person name="Nakashima M."/>
            <person name="Nakama Y."/>
            <person name="Nakamichi Y."/>
            <person name="Nakamura M."/>
            <person name="Meguro A."/>
            <person name="Negishi M."/>
            <person name="Ohta I."/>
            <person name="Ohta T."/>
            <person name="Okamoto M."/>
            <person name="Ono N."/>
            <person name="Saji S."/>
            <person name="Sakaguchi M."/>
            <person name="Sakai K."/>
            <person name="Shibata M."/>
            <person name="Shimokawa T."/>
            <person name="Song J."/>
            <person name="Takazaki Y."/>
            <person name="Terasawa K."/>
            <person name="Tsugane M."/>
            <person name="Tsuji K."/>
            <person name="Ueda S."/>
            <person name="Waki K."/>
            <person name="Yamagata H."/>
            <person name="Yamamoto M."/>
            <person name="Yamamoto S."/>
            <person name="Yamane H."/>
            <person name="Yoshiki S."/>
            <person name="Yoshihara R."/>
            <person name="Yukawa K."/>
            <person name="Zhong H."/>
            <person name="Yano M."/>
            <person name="Yuan Q."/>
            <person name="Ouyang S."/>
            <person name="Liu J."/>
            <person name="Jones K.M."/>
            <person name="Gansberger K."/>
            <person name="Moffat K."/>
            <person name="Hill J."/>
            <person name="Bera J."/>
            <person name="Fadrosh D."/>
            <person name="Jin S."/>
            <person name="Johri S."/>
            <person name="Kim M."/>
            <person name="Overton L."/>
            <person name="Reardon M."/>
            <person name="Tsitrin T."/>
            <person name="Vuong H."/>
            <person name="Weaver B."/>
            <person name="Ciecko A."/>
            <person name="Tallon L."/>
            <person name="Jackson J."/>
            <person name="Pai G."/>
            <person name="Aken S.V."/>
            <person name="Utterback T."/>
            <person name="Reidmuller S."/>
            <person name="Feldblyum T."/>
            <person name="Hsiao J."/>
            <person name="Zismann V."/>
            <person name="Iobst S."/>
            <person name="de Vazeille A.R."/>
            <person name="Buell C.R."/>
            <person name="Ying K."/>
            <person name="Li Y."/>
            <person name="Lu T."/>
            <person name="Huang Y."/>
            <person name="Zhao Q."/>
            <person name="Feng Q."/>
            <person name="Zhang L."/>
            <person name="Zhu J."/>
            <person name="Weng Q."/>
            <person name="Mu J."/>
            <person name="Lu Y."/>
            <person name="Fan D."/>
            <person name="Liu Y."/>
            <person name="Guan J."/>
            <person name="Zhang Y."/>
            <person name="Yu S."/>
            <person name="Liu X."/>
            <person name="Zhang Y."/>
            <person name="Hong G."/>
            <person name="Han B."/>
            <person name="Choisne N."/>
            <person name="Demange N."/>
            <person name="Orjeda G."/>
            <person name="Samain S."/>
            <person name="Cattolico L."/>
            <person name="Pelletier E."/>
            <person name="Couloux A."/>
            <person name="Segurens B."/>
            <person name="Wincker P."/>
            <person name="D'Hont A."/>
            <person name="Scarpelli C."/>
            <person name="Weissenbach J."/>
            <person name="Salanoubat M."/>
            <person name="Quetier F."/>
            <person name="Yu Y."/>
            <person name="Kim H.R."/>
            <person name="Rambo T."/>
            <person name="Currie J."/>
            <person name="Collura K."/>
            <person name="Luo M."/>
            <person name="Yang T."/>
            <person name="Ammiraju J.S.S."/>
            <person name="Engler F."/>
            <person name="Soderlund C."/>
            <person name="Wing R.A."/>
            <person name="Palmer L.E."/>
            <person name="de la Bastide M."/>
            <person name="Spiegel L."/>
            <person name="Nascimento L."/>
            <person name="Zutavern T."/>
            <person name="O'Shaughnessy A."/>
            <person name="Dike S."/>
            <person name="Dedhia N."/>
            <person name="Preston R."/>
            <person name="Balija V."/>
            <person name="McCombie W.R."/>
            <person name="Chow T."/>
            <person name="Chen H."/>
            <person name="Chung M."/>
            <person name="Chen C."/>
            <person name="Shaw J."/>
            <person name="Wu H."/>
            <person name="Hsiao K."/>
            <person name="Chao Y."/>
            <person name="Chu M."/>
            <person name="Cheng C."/>
            <person name="Hour A."/>
            <person name="Lee P."/>
            <person name="Lin S."/>
            <person name="Lin Y."/>
            <person name="Liou J."/>
            <person name="Liu S."/>
            <person name="Hsing Y."/>
            <person name="Raghuvanshi S."/>
            <person name="Mohanty A."/>
            <person name="Bharti A.K."/>
            <person name="Gaur A."/>
            <person name="Gupta V."/>
            <person name="Kumar D."/>
            <person name="Ravi V."/>
            <person name="Vij S."/>
            <person name="Kapur A."/>
            <person name="Khurana P."/>
            <person name="Khurana P."/>
            <person name="Khurana J.P."/>
            <person name="Tyagi A.K."/>
            <person name="Gaikwad K."/>
            <person name="Singh A."/>
            <person name="Dalal V."/>
            <person name="Srivastava S."/>
            <person name="Dixit A."/>
            <person name="Pal A.K."/>
            <person name="Ghazi I.A."/>
            <person name="Yadav M."/>
            <person name="Pandit A."/>
            <person name="Bhargava A."/>
            <person name="Sureshbabu K."/>
            <person name="Batra K."/>
            <person name="Sharma T.R."/>
            <person name="Mohapatra T."/>
            <person name="Singh N.K."/>
            <person name="Messing J."/>
            <person name="Nelson A.B."/>
            <person name="Fuks G."/>
            <person name="Kavchok S."/>
            <person name="Keizer G."/>
            <person name="Linton E."/>
            <person name="Llaca V."/>
            <person name="Song R."/>
            <person name="Tanyolac B."/>
            <person name="Young S."/>
            <person name="Ho-Il K."/>
            <person name="Hahn J.H."/>
            <person name="Sangsakoo G."/>
            <person name="Vanavichit A."/>
            <person name="de Mattos Luiz.A.T."/>
            <person name="Zimmer P.D."/>
            <person name="Malone G."/>
            <person name="Dellagostin O."/>
            <person name="de Oliveira A.C."/>
            <person name="Bevan M."/>
            <person name="Bancroft I."/>
            <person name="Minx P."/>
            <person name="Cordum H."/>
            <person name="Wilson R."/>
            <person name="Cheng Z."/>
            <person name="Jin W."/>
            <person name="Jiang J."/>
            <person name="Leong S.A."/>
            <person name="Iwama H."/>
            <person name="Gojobori T."/>
            <person name="Itoh T."/>
            <person name="Niimura Y."/>
            <person name="Fujii Y."/>
            <person name="Habara T."/>
            <person name="Sakai H."/>
            <person name="Sato Y."/>
            <person name="Wilson G."/>
            <person name="Kumar K."/>
            <person name="McCouch S."/>
            <person name="Juretic N."/>
            <person name="Hoen D."/>
            <person name="Wright S."/>
            <person name="Bruskiewich R."/>
            <person name="Bureau T."/>
            <person name="Miyao A."/>
            <person name="Hirochika H."/>
            <person name="Nishikawa T."/>
            <person name="Kadowaki K."/>
            <person name="Sugiura M."/>
            <person name="Burr B."/>
            <person name="Sasaki T."/>
        </authorList>
    </citation>
    <scope>NUCLEOTIDE SEQUENCE [LARGE SCALE GENOMIC DNA]</scope>
    <source>
        <strain evidence="3">cv. Nipponbare</strain>
    </source>
</reference>
<keyword evidence="3" id="KW-1185">Reference proteome</keyword>
<reference evidence="2 3" key="3">
    <citation type="journal article" date="2013" name="Rice">
        <title>Improvement of the Oryza sativa Nipponbare reference genome using next generation sequence and optical map data.</title>
        <authorList>
            <person name="Kawahara Y."/>
            <person name="de la Bastide M."/>
            <person name="Hamilton J.P."/>
            <person name="Kanamori H."/>
            <person name="McCombie W.R."/>
            <person name="Ouyang S."/>
            <person name="Schwartz D.C."/>
            <person name="Tanaka T."/>
            <person name="Wu J."/>
            <person name="Zhou S."/>
            <person name="Childs K.L."/>
            <person name="Davidson R.M."/>
            <person name="Lin H."/>
            <person name="Quesada-Ocampo L."/>
            <person name="Vaillancourt B."/>
            <person name="Sakai H."/>
            <person name="Lee S.S."/>
            <person name="Kim J."/>
            <person name="Numa H."/>
            <person name="Itoh T."/>
            <person name="Buell C.R."/>
            <person name="Matsumoto T."/>
        </authorList>
    </citation>
    <scope>NUCLEOTIDE SEQUENCE [LARGE SCALE GENOMIC DNA]</scope>
    <source>
        <strain evidence="3">cv. Nipponbare</strain>
    </source>
</reference>
<dbReference type="EMBL" id="AP014957">
    <property type="protein sequence ID" value="BAS76482.1"/>
    <property type="molecule type" value="Genomic_DNA"/>
</dbReference>
<gene>
    <name evidence="2" type="ordered locus">Os01g0977250</name>
    <name evidence="2" type="ORF">OSNPB_010977250</name>
</gene>
<dbReference type="Proteomes" id="UP000059680">
    <property type="component" value="Chromosome 1"/>
</dbReference>
<dbReference type="PaxDb" id="39947-A0A0P0VDM0"/>
<accession>A0A0P0VDM0</accession>
<dbReference type="AlphaFoldDB" id="A0A0P0VDM0"/>
<organism evidence="2 3">
    <name type="scientific">Oryza sativa subsp. japonica</name>
    <name type="common">Rice</name>
    <dbReference type="NCBI Taxonomy" id="39947"/>
    <lineage>
        <taxon>Eukaryota</taxon>
        <taxon>Viridiplantae</taxon>
        <taxon>Streptophyta</taxon>
        <taxon>Embryophyta</taxon>
        <taxon>Tracheophyta</taxon>
        <taxon>Spermatophyta</taxon>
        <taxon>Magnoliopsida</taxon>
        <taxon>Liliopsida</taxon>
        <taxon>Poales</taxon>
        <taxon>Poaceae</taxon>
        <taxon>BOP clade</taxon>
        <taxon>Oryzoideae</taxon>
        <taxon>Oryzeae</taxon>
        <taxon>Oryzinae</taxon>
        <taxon>Oryza</taxon>
        <taxon>Oryza sativa</taxon>
    </lineage>
</organism>
<keyword evidence="1" id="KW-0472">Membrane</keyword>
<proteinExistence type="predicted"/>
<keyword evidence="1" id="KW-1133">Transmembrane helix</keyword>
<feature type="transmembrane region" description="Helical" evidence="1">
    <location>
        <begin position="51"/>
        <end position="68"/>
    </location>
</feature>
<feature type="transmembrane region" description="Helical" evidence="1">
    <location>
        <begin position="20"/>
        <end position="39"/>
    </location>
</feature>
<sequence>MECVLLTTSPKRIETTTSSSHIHLIKILSSVVSYTFIFIPKNLISCSNFSKHVFCFFSVIYIFIWMPLQCQLLVGTLNICS</sequence>
<evidence type="ECO:0000313" key="3">
    <source>
        <dbReference type="Proteomes" id="UP000059680"/>
    </source>
</evidence>